<dbReference type="RefSeq" id="WP_000041404.1">
    <property type="nucleotide sequence ID" value="NZ_BFMH01000630.1"/>
</dbReference>
<evidence type="ECO:0000313" key="1">
    <source>
        <dbReference type="EMBL" id="EMM0028755.1"/>
    </source>
</evidence>
<organism evidence="1">
    <name type="scientific">Escherichia coli</name>
    <dbReference type="NCBI Taxonomy" id="562"/>
    <lineage>
        <taxon>Bacteria</taxon>
        <taxon>Pseudomonadati</taxon>
        <taxon>Pseudomonadota</taxon>
        <taxon>Gammaproteobacteria</taxon>
        <taxon>Enterobacterales</taxon>
        <taxon>Enterobacteriaceae</taxon>
        <taxon>Escherichia</taxon>
    </lineage>
</organism>
<accession>A0AAI9MFV1</accession>
<dbReference type="InterPro" id="IPR010985">
    <property type="entry name" value="Ribbon_hlx_hlx"/>
</dbReference>
<dbReference type="GO" id="GO:0043565">
    <property type="term" value="F:sequence-specific DNA binding"/>
    <property type="evidence" value="ECO:0007669"/>
    <property type="project" value="UniProtKB-ARBA"/>
</dbReference>
<dbReference type="EMBL" id="JAWPMK010000007">
    <property type="protein sequence ID" value="MDW9353707.1"/>
    <property type="molecule type" value="Genomic_DNA"/>
</dbReference>
<reference evidence="1" key="2">
    <citation type="submission" date="2024-02" db="EMBL/GenBank/DDBJ databases">
        <authorList>
            <consortium name="Clinical and Environmental Microbiology Branch: Whole genome sequencing antimicrobial resistance pathogens in the healthcare setting"/>
        </authorList>
    </citation>
    <scope>NUCLEOTIDE SEQUENCE</scope>
    <source>
        <strain evidence="1">2023CK-00345</strain>
    </source>
</reference>
<comment type="caution">
    <text evidence="1">The sequence shown here is derived from an EMBL/GenBank/DDBJ whole genome shotgun (WGS) entry which is preliminary data.</text>
</comment>
<dbReference type="Proteomes" id="UP001271591">
    <property type="component" value="Unassembled WGS sequence"/>
</dbReference>
<dbReference type="AlphaFoldDB" id="A0AAI9MFV1"/>
<sequence>MSKMKLGNHKATNTALDALKKPAGATRKLQMNIPEELHLAFKLACVEDGVDMTQVNIELIQNWLKSRNL</sequence>
<dbReference type="EMBL" id="ABLFQU030000110">
    <property type="protein sequence ID" value="EMM0028755.1"/>
    <property type="molecule type" value="Genomic_DNA"/>
</dbReference>
<dbReference type="InterPro" id="IPR013321">
    <property type="entry name" value="Arc_rbn_hlx_hlx"/>
</dbReference>
<reference evidence="2" key="1">
    <citation type="submission" date="2023-10" db="EMBL/GenBank/DDBJ databases">
        <title>Draft Genome Sequence of a Shiga toxin-producing Escherichia coli strain from deer meat showing an IS-element integration in the B-subunit of the Shiga toxin Stx2b gene.</title>
        <authorList>
            <person name="Projahn M."/>
            <person name="Borowiak M."/>
        </authorList>
    </citation>
    <scope>NUCLEOTIDE SEQUENCE</scope>
    <source>
        <strain evidence="2">BfR-EC-18960</strain>
    </source>
</reference>
<dbReference type="SUPFAM" id="SSF47598">
    <property type="entry name" value="Ribbon-helix-helix"/>
    <property type="match status" value="1"/>
</dbReference>
<dbReference type="Gene3D" id="1.10.1220.10">
    <property type="entry name" value="Met repressor-like"/>
    <property type="match status" value="1"/>
</dbReference>
<evidence type="ECO:0000313" key="2">
    <source>
        <dbReference type="EMBL" id="MDW9353707.1"/>
    </source>
</evidence>
<protein>
    <submittedName>
        <fullName evidence="2">Plasmid partition protein ParG</fullName>
    </submittedName>
</protein>
<dbReference type="InterPro" id="IPR015354">
    <property type="entry name" value="DNA_partition_ParG"/>
</dbReference>
<gene>
    <name evidence="1" type="ORF">P6223_005466</name>
    <name evidence="2" type="ORF">R8G00_30340</name>
</gene>
<name>A0AAI9MFV1_ECOLX</name>
<proteinExistence type="predicted"/>
<dbReference type="Pfam" id="PF09274">
    <property type="entry name" value="ParG"/>
    <property type="match status" value="1"/>
</dbReference>
<dbReference type="GO" id="GO:0006355">
    <property type="term" value="P:regulation of DNA-templated transcription"/>
    <property type="evidence" value="ECO:0007669"/>
    <property type="project" value="InterPro"/>
</dbReference>